<gene>
    <name evidence="1" type="ordered locus">RHECIAT_PC0000731</name>
</gene>
<protein>
    <submittedName>
        <fullName evidence="1">Uncharacterized protein</fullName>
    </submittedName>
</protein>
<sequence length="68" mass="7634">MIYDMCASRDPDVVPLLHVTQAVAQHGARNRSACRADALIEHRAKDAGTRWEEQYGLTKKLRLLSISV</sequence>
<proteinExistence type="predicted"/>
<organism evidence="1 2">
    <name type="scientific">Rhizobium etli (strain CIAT 652)</name>
    <dbReference type="NCBI Taxonomy" id="491916"/>
    <lineage>
        <taxon>Bacteria</taxon>
        <taxon>Pseudomonadati</taxon>
        <taxon>Pseudomonadota</taxon>
        <taxon>Alphaproteobacteria</taxon>
        <taxon>Hyphomicrobiales</taxon>
        <taxon>Rhizobiaceae</taxon>
        <taxon>Rhizobium/Agrobacterium group</taxon>
        <taxon>Rhizobium</taxon>
    </lineage>
</organism>
<keyword evidence="1" id="KW-0614">Plasmid</keyword>
<dbReference type="HOGENOM" id="CLU_2791046_0_0_5"/>
<dbReference type="AlphaFoldDB" id="B3Q404"/>
<geneLocation type="plasmid" evidence="1 2">
    <name>pC</name>
</geneLocation>
<accession>B3Q404</accession>
<evidence type="ECO:0000313" key="2">
    <source>
        <dbReference type="Proteomes" id="UP000008817"/>
    </source>
</evidence>
<dbReference type="EMBL" id="CP001077">
    <property type="protein sequence ID" value="ACE94808.1"/>
    <property type="molecule type" value="Genomic_DNA"/>
</dbReference>
<evidence type="ECO:0000313" key="1">
    <source>
        <dbReference type="EMBL" id="ACE94808.1"/>
    </source>
</evidence>
<dbReference type="KEGG" id="rec:RHECIAT_PC0000731"/>
<reference evidence="1 2" key="1">
    <citation type="submission" date="2008-04" db="EMBL/GenBank/DDBJ databases">
        <title>Genome diversity and DNA divergence of Rhizobium etli.</title>
        <authorList>
            <person name="Gonzalez V."/>
            <person name="Acosta J.L."/>
            <person name="Santamaria R.I."/>
            <person name="Bustos P."/>
            <person name="Hernandez-Gonzalez I.L."/>
            <person name="Fernandez J.L."/>
            <person name="Diaz R."/>
            <person name="Flores M."/>
            <person name="Mora J."/>
            <person name="Palacios R."/>
            <person name="Davila G."/>
        </authorList>
    </citation>
    <scope>NUCLEOTIDE SEQUENCE [LARGE SCALE GENOMIC DNA]</scope>
    <source>
        <strain evidence="2">CIAT 652</strain>
        <plasmid evidence="2">Plasmid pC</plasmid>
    </source>
</reference>
<dbReference type="Proteomes" id="UP000008817">
    <property type="component" value="Plasmid pC"/>
</dbReference>
<name>B3Q404_RHIE6</name>